<dbReference type="EMBL" id="KE356561">
    <property type="protein sequence ID" value="ERG96789.1"/>
    <property type="molecule type" value="Genomic_DNA"/>
</dbReference>
<dbReference type="STRING" id="1238425.J07HQW2_03273"/>
<evidence type="ECO:0000313" key="1">
    <source>
        <dbReference type="EMBL" id="ERG96789.1"/>
    </source>
</evidence>
<protein>
    <recommendedName>
        <fullName evidence="3">Transposase</fullName>
    </recommendedName>
</protein>
<proteinExistence type="predicted"/>
<name>U1N1Q0_9EURY</name>
<sequence>MGYSRLLIVPKIQLTAVLTSNQWSKKRSNIEQCQRTPLLLRVLGMLFKPAERYITITTHSHKSIGPHLSITSHRTTRCRICFPNGSTNGLSGKECARNAFKWQFVVSNIATVFSTRSKNVDSMLVVSSLNWKAPREYRSIASTITSLALTWILTRVSLVTLLDTSHRLVISTWTTIDSSQITLTSPKLSSQSRQQATGDWTVSIVVEYDADYPDKPAADSICVEDTVGIDLGVTTFIHDSDNRVFARLDEVR</sequence>
<evidence type="ECO:0000313" key="2">
    <source>
        <dbReference type="Proteomes" id="UP000030710"/>
    </source>
</evidence>
<dbReference type="eggNOG" id="arCOG00684">
    <property type="taxonomic scope" value="Archaea"/>
</dbReference>
<evidence type="ECO:0008006" key="3">
    <source>
        <dbReference type="Google" id="ProtNLM"/>
    </source>
</evidence>
<dbReference type="AlphaFoldDB" id="U1N1Q0"/>
<organism evidence="1 2">
    <name type="scientific">Haloquadratum walsbyi J07HQW2</name>
    <dbReference type="NCBI Taxonomy" id="1238425"/>
    <lineage>
        <taxon>Archaea</taxon>
        <taxon>Methanobacteriati</taxon>
        <taxon>Methanobacteriota</taxon>
        <taxon>Stenosarchaea group</taxon>
        <taxon>Halobacteria</taxon>
        <taxon>Halobacteriales</taxon>
        <taxon>Haloferacaceae</taxon>
        <taxon>Haloquadratum</taxon>
    </lineage>
</organism>
<accession>U1N1Q0</accession>
<dbReference type="HOGENOM" id="CLU_096325_0_0_2"/>
<gene>
    <name evidence="1" type="ORF">J07HQW2_03273</name>
</gene>
<reference evidence="1 2" key="1">
    <citation type="journal article" date="2013" name="PLoS ONE">
        <title>Assembly-driven community genomics of a hypersaline microbial ecosystem.</title>
        <authorList>
            <person name="Podell S."/>
            <person name="Ugalde J.A."/>
            <person name="Narasingarao P."/>
            <person name="Banfield J.F."/>
            <person name="Heidelberg K.B."/>
            <person name="Allen E.E."/>
        </authorList>
    </citation>
    <scope>NUCLEOTIDE SEQUENCE [LARGE SCALE GENOMIC DNA]</scope>
    <source>
        <strain evidence="2">J07HQW2</strain>
    </source>
</reference>
<dbReference type="Proteomes" id="UP000030710">
    <property type="component" value="Unassembled WGS sequence"/>
</dbReference>